<feature type="coiled-coil region" evidence="6">
    <location>
        <begin position="4066"/>
        <end position="4093"/>
    </location>
</feature>
<feature type="coiled-coil region" evidence="6">
    <location>
        <begin position="5222"/>
        <end position="5272"/>
    </location>
</feature>
<feature type="coiled-coil region" evidence="6">
    <location>
        <begin position="3797"/>
        <end position="3834"/>
    </location>
</feature>
<evidence type="ECO:0000256" key="2">
    <source>
        <dbReference type="ARBA" id="ARBA00022692"/>
    </source>
</evidence>
<keyword evidence="6" id="KW-0175">Coiled coil</keyword>
<dbReference type="CDD" id="cd00176">
    <property type="entry name" value="SPEC"/>
    <property type="match status" value="4"/>
</dbReference>
<feature type="coiled-coil region" evidence="6">
    <location>
        <begin position="2698"/>
        <end position="2759"/>
    </location>
</feature>
<sequence>MLDTKNRVYQNLLRTTNGGENLDVQQIQDKINELNVRFTKVTSLSANWETRMSESIRCWQSYKECETEVTEWITSAEKLFQEKAITTKSYLETHKDFFINAPEHLLLKVVTSGQDLQKYVADSEKEAINVAIKSIQNRWDDVMCHAPLHLLKLEFRLDENTFQMYVRDIEKELNCEQNSYNKNENVEAIRRRHEEFFAENLITRIEELLDNMDVSSQEFLKKKEDRSLLEDCQRCTVQWLDLQTRIGTMASQLDQIPERWKEYENKVEETVSWMDCVNDCLKEVNRETSCADEYEKLKEKFVDVCGDLEGRRESMKWLVQMLDSLITHIPEEDGQYEQQKLESLVSRYKTLIPTIETTLVRAETNSKCYRYREDINKIVASLDSIVKKSARDTQPENLETILQYIKEQEAVVQQLEGQRDNIFSTIQRGKDLMRDQNAPLFVSAMLQMLEAKWNEAYNGSVDKFNKLKSTQKVWSDYSDQKNEILKLIAQAESELSSIINHNNPQQVANELSNKQEMSDHLSETTDQMLRKLHSHSNNLAKLANPERKPLLEKEVIEIEQRMQTVIDTVSQKIEFLEQLNVKWVHFTGTLQELKSWLTNAQNTLERLVTLEMTPEDRNAQTVELQSKINEKLAVIRTLEEEAEELLEGEPSNDALQFSGELGELKMNFGNLSRHTEKHAETVKSDLRHWKDYQEELREIKPWLEVAETKVAVGLGKPNSMQEAIQSSEQAKEFEKQCDDCLEKLRSVSSKSAQVARICPVVDEIDALHSRWAAIHDVALQWSEKSESLLVEWEDFNHKCDAVSSWIHQVEERLEKASEYAPTVLRLEDRLNTLKDVVKEVGEKQTDVINLTGVGDHIATSMGSEGSASIKSTIMELKNMIAKLSDETQSISLQQEHDEKQDEVTALAEECRDVGDRCTGNDRDDLFTQFDDAEARFEGYGELIMSKKPALLKWKEFWEWHNNTDDALKGISQQLETKLSLNDLTQIRKELTNLQEQCRSWDDESSDLADLCSKASVTVRDPDTGSVLEIESNVSDFKNRMDQVEDNLNDKQDELQQVNNLWDAFHKAQNTLNEFLDNINNRVTDEELTQSTNEGVQNLLETVEESLKEIRLQLKTKDKLHDLGRNLMSCDSAQLVSVQNILTAVDGRWDRTQNMLYEMQAKFTGITSLWRQCTEGQESLQGAITEAQQNIETLENTSVEAGSVQTMINLCKKTTDALRKTRPQLENFITKSQHLCQQLESVEGFDSSDVHKLAQEIQNKWQSRMDHLNQLSQNLEGQLALWKQILQGRDELLTWLTDTSEALEETQTKDREEASEKLEKYKNDLPNYEGMFRTLQSRAKQLESLNYGTSIDKIEEIISSITSEFEEAEASASKLSALLDEISEQEASIIDDIKEISEALAHIRDRIMKCEDITGDDKKILARLDVARKIDDELEEYAEKIKTIKSDIEELKENFKGFEASKLAKEFAALEKKYEVIEAQSSKAYTNLYYVIEKHYKDRLKSLQRFIEVHKEKIAWCQGEPNNDRYGVEAKLSALSDIKGSLKLGFAKKKEVVTSQDLYEQIVDDEDIEEVQNECEAAFTELKELDDSLIECQTSLNEALALWQQYELMTENLSSWLKEVESRMRSETMNQIDISMVQEKIEETEALLEEVNSHDDELYELMEKTEELLEMNPDCRAGEYANQLQSRVQALIQFCNTFLSKLNQLTKDQKLYGETIVKMEEWLKDAEEKLKGFEQLTRGGGKPTVAYQSKLQSLKSFVEEKKNGQQLLNAVVEHGEALFSAITPEGREKIRSDLRKLRDTWEAHLDKVNQLYKRVESIIMQWSSFDDNFSQASKWLEETQSRAGAEFELKPTLSEKKVQLQQYKTIYQDINSHESMIYGLKEKVEFLTDEETSETVDDMIDQYQEMVSETQRRIGLCEEYIQQQESFLYHLEKFRDWLTSQKAELSMCSDVSPESSDAQMKMNILDSLEEHEEEGQALVDMCEKSLKSTLRNTDPSGHAAIKGDLDAQKKCWLTLQSDITEGKRKLLEIMSQYNECEDKVQTLKNWIKGIEIRVKDQSLKSNLEAKENHLDNLKELEKEIIDKGPEISEALSQAQSIDSEGKHAVQISQMFSRYQALKNALKEMISRYEQFIREHRSFLEKYEECTEWVDALDHDLREHAEVVGDMKILQMRRKKVEQLIELKSSQSSKVDAVLELGERLYSHTAPDGRESLRQSLRDLRERWEGWCESVTSAGSTLDQCLQQFSDFSGAQEQLTRWLRDVELAMQQHTELKNSLQEKTAQLQNHKLVHQEIQAHQSLVEMVCEKAQALVNQTQDKTLNVYIQSIQTLFHNIVLKSRDLQDKLELCVQDHGQFNSLCKSFGDWLNLQRDQLHLCADVSGEKSDLVKKLDNLKDLETVHGTGEKKLTELRKLGEKVSLSTSERGGKALKATVTSMEDAWNQHIANVDDVRNNLKTTLEQWKKFEDIEKHSSWCREMESFFKDQPLCATLEEKEARTEVLSQKREEVVQYERDIDVFVDQSHALVRVSSIDRLKPLITQLSNRYQSLHVLTKEAVTKWRGIVTDHEAFEEKFEENSKWLDTVEEALDEYLSETDSEKKNSQLQHLMSEREQATHRLASITTSGERLYPDTATNGREKLRQDLRAMRERWERLEESMVNEQRKQEAQSMQWSSFSDSIQTARNWLDNVEKTIVVDPSNWLSLQELRSRLLKLKTTLQDITSHKRVLDTVKERAGHLLQASPSNKEVMEAMKEVEQRHEALATKTKKNIEDLEWLTDSLTTHQDLSSSQAEWQKEMWEKLHSYTDYSGNKTQLQQRLDRVTELEGGKCDGRNMIAQIGSHANQLMAKLPARAKETLERDINGMKYEMAKFASTLADVKHGLEERLQQWTEYEGTFDRIISWLNESEALLKNYSPKNTLQEKTEQLDRFQEFLRVVDSRHMLVHEFIAIADNLEQGLVFSITQNQAEIDKMSDDSSDLVGISGDTRISVNVQQITSRFKAIQVTSKDILKKCESAVSDHKAFIDKYNQSVSWLTAAQDKLARCVEMQGDRSTLRKRMEIGNELLGEKQTALSLLNTTVELGEKIYPSTSEDGREAIRIQLEDLQGTFDTLFDSCATMERDLQNKLSRWSTFEEASEQLKLWLKETQAQMPDEIELKTTLDEKRAQLQTYRVLVHDILAKQQTLLDVRDKAESLPERSDRVNSFLETASAHHQEMLTRIQSYLEQYEGIVSDHQQYSKAVFETQEWLEATHHQVAMCDESHCDHITLHANLEKLKNLQLSLPEEEPRINQIRTLGEKVIPGTVESGQIYVRNQIDLTQQEWQGLVSTVSSTIEKLEATLSQWGDFESMKDAIQNWLRETDNKLHAINLNVTLSEKQVTLEILKSLQGEVRAKELEIDQLTERAQNLYQGSNSSRGSQVSELCARYQRISKKVKDVHSRWHQYVSHHADFDSRVTECHNCLQDIKKKLSYCSDLSATSQEDLDKKMETIQDLLLYKEEGFSKVQGTVELAQTVLANTAPPGHERINQVVENLQQDWSTLASKMVETKTYLDETIHRWAGFLENIHQLNKTIEHVEHTLSDVSQFQSTLSEKRAQLERLKSLEEKLRCEKYEVESLKVKASEMLASGQQAQAASQAQHILKQFENLSDRIKSLRGERETQYRDHRHYKEAYDDLHAFVNRTRDKIPALKQKNLGDRLSIETAVQALDTLLTRQAQGQILVDQLMHRGEVFLHSTSSSGQENYKNEMRAVRESFEEVFKEISKQKQNLEKTVIQWRDYKDEHEKLSDWLQKADADMKAYKTMLYASIGEKTQQVNNVKDLLENLNKHEAQLKKLNDLSKTLQETHLDSYVQNQMRHLNSRYHVLVNMAKDVLRKVEASFDQHKQYENNLKKAREWMDNAQMVVRDCMDMSPDSGKESIERHLDMIQALMRKQEEGQSLVHQAVNWGEKVLRNTRSDGRDAINDSMENLQSDWDKLIKKLSNAKVSLETNLLQWADMSASYNNMQQWISEREAKLQQLTSAVTAANKKTSGLSHRVSSLTIGERKANLRRTNSIVQDIVSFEPMIESVTSKATESQASQMKNNASEISNKYHNLSKQAKELLEKQKDMVDHHQEFVDAGNEFMHWLRAAKERMAKCAEPTGDKDTISGKATVLKMLQNEQEEGQKKLDKAFTLAEKACNLADDEDKEVIEEEVAFLQDEFDNFLGQVGKTKNLLEMGIVKWTEYEDKFRECEDWLGKMDKKVQGYNKLQNTVQEKRAVLEEFQGTLQMIFDWQKTLDLLNMRAQLLLETCADSRVSNAVTQLTTKYNTLLSLAKEVMRRLEMHFQEHHQHNQLYSECNEWIENTRRKLTDAYGEATSMVELNKQLTAVKAIKNTLENGQHKLRYVLELKERVIMNTEQQGAARIQEDTESVRKDFEKLMADIYSFHQSLSTKISRREETDKMRDTVAEWLEELNTKACEQGVLFSELSDKRAALEKYRILLRDIVAHFDMVERLAGKTSDEGYSQKEVDECLNKYDNIKKKVMDNIKTLEVYVKEHESYHCAVMEANDWLRKTRITMQQFADSHGEKKEVIEKQQQQEDIAEELIEGEELIDKAIDLNKALRNSTSKEGQETLCSEANSLRMEWESLQQMSIDIRRTMDKCLQTWNEFTESHKEFSDWLERFQQQMKDEPEEPTPEDLENWKELLEEANAKKVHLEVLNDRCEVLMDYSAHTPVRDMTVQLQASYTNALTNLQSLVVVAQKTLTDHTEFITSKAEFEQWLGRAQGTVNDCQDDEGSEAEVRDKLHTVKLVSTRLSEGQHLLGVMSDNYTQALNLTQLDQQDTIRKDFTKLRNAWDQFNISLTSTLSNLKSAVNRWEEFNESQSRLDAWLVEVEEMLVETPDSRGEVAEMKTFMERYKHLSLQIQEKEEEVQALIDEAEDFSEKASDNDILTRMEEAEAKWSRLNSRCNEIIAKLEEEISDFSEYQFALQDTEKWLLQISFQLMAENALYICNREQTEEQIESHNEQVDEIVEYQQTLEEVKNKGRKQIDRYIGTVPAIQDKIEHQLHNIQESYDSLLSTATHIQKRLNESLAKFEEYEATLESIEKNLEEWEPVIAEENDTTIQTMEEAKYHLECTRSWHSKLLGEKSRLAFAVQACEAATASISRPGSPQDVISQSIPENELAVRAKLEDLIEQVQARVSTISSSVNELEELGRQNDAIKKWIEEYHIIVQDFKSRPAKLRSEASSHEISQMNDLRAKIMEKQAILDELEIKQMNLAPDIAESDIREQMNQLEEEVTNLIDSRTVVIQQIDEYRSKLQQVYGWFDTIIKQLEKCDKSENFDSGKKSTEVQKLWSQFEDAHSMLEELKVKAGEVMVELSSLDVQQVEEQLRSVEKKYADLQKRVGKKMQVIEMTRKGYEDSKNDILNLQTWLREKLEFTRNLPLLGYTSKATEVKLLEINDLSKEVSSKRILITQLEKAVENLKGDIEDSEILKLENILSKITEEQRNIYSIVMEIKNDMIVSYEERRSFEQSLDQVRAWISGKSDEVVCPDLLPLKSENAERIVEKYRRLDTELKQYAETSVAGVKRQGSALFKDCTDEEKEDLHDILTEIDDKMNNVRQTMSGTLNRLSNLLEARRDFEKEVDIAQKWLHQAEVALQTDTKSLNTAEVLAEQLKKLETMEDERESANKRVTSIANLCEDLLPYITETDKFSLGEIVADVQDKTARVNNSISDKTEQVRNTITLLRRNKERIVQTTQYFSSIQKEIKALSRPVGRTVDDAQKLLTSYQEVLSKLNDFRKNLDGVHSGTDVSIGEMRDIMKQQQDLSQIVEKHIVRVRQLILVRQQYMSLITEIIGFTNRYKTVVKDIEQTEKTVNDKLRKYGLVITKIQECEAQLTSAQDKGSIISEEGTVEDHNAIMEQLQLVKNNLSALRREVEKRHSEHEVSAESHKRIHIELNTTMEWLLEQESELKTRPLLTLEVESANEEIETHEELANDIEEQLKKIRTIQEKAKSETGLPYFLQERLSEAKMILSTFPLELDSRLKYLQDEKMLRLDYEDFVSKINDWIGKAHKRIVEIDCVDFDNVQADLEDHLAFFSSEGLIGESLEQLGNIAERIVPSLTNEDQDRLTQELSQLTKDLDHVTKSARDHKSQLEKNVQLALDYSKIFEQARSLIEDASINTLTNDSAINVAALRVNLQRMDEERMRLYDQSHVISDFTEKANELLQHANKTSQVAIGNQLLEITKEWKYAMSNMENRREALASLISQWQDYDVAVRSLEVGLDNLEQRLNKDLDTTITDNQDMDAVKDTIQSLEEEAEDFEEEIESLQGQAEVVLQYLHTVSAVAYTTAKEKLERLLRRHPE</sequence>
<feature type="coiled-coil region" evidence="6">
    <location>
        <begin position="2632"/>
        <end position="2659"/>
    </location>
</feature>
<dbReference type="InterPro" id="IPR052403">
    <property type="entry name" value="LINC-complex_assoc"/>
</dbReference>
<keyword evidence="8" id="KW-1185">Reference proteome</keyword>
<evidence type="ECO:0000256" key="3">
    <source>
        <dbReference type="ARBA" id="ARBA00022737"/>
    </source>
</evidence>
<organism evidence="7 8">
    <name type="scientific">Scylla paramamosain</name>
    <name type="common">Mud crab</name>
    <dbReference type="NCBI Taxonomy" id="85552"/>
    <lineage>
        <taxon>Eukaryota</taxon>
        <taxon>Metazoa</taxon>
        <taxon>Ecdysozoa</taxon>
        <taxon>Arthropoda</taxon>
        <taxon>Crustacea</taxon>
        <taxon>Multicrustacea</taxon>
        <taxon>Malacostraca</taxon>
        <taxon>Eumalacostraca</taxon>
        <taxon>Eucarida</taxon>
        <taxon>Decapoda</taxon>
        <taxon>Pleocyemata</taxon>
        <taxon>Brachyura</taxon>
        <taxon>Eubrachyura</taxon>
        <taxon>Portunoidea</taxon>
        <taxon>Portunidae</taxon>
        <taxon>Portuninae</taxon>
        <taxon>Scylla</taxon>
    </lineage>
</organism>
<evidence type="ECO:0008006" key="9">
    <source>
        <dbReference type="Google" id="ProtNLM"/>
    </source>
</evidence>
<dbReference type="Proteomes" id="UP001487740">
    <property type="component" value="Unassembled WGS sequence"/>
</dbReference>
<keyword evidence="2" id="KW-0812">Transmembrane</keyword>
<accession>A0AAW0T3V7</accession>
<feature type="coiled-coil region" evidence="6">
    <location>
        <begin position="4878"/>
        <end position="4912"/>
    </location>
</feature>
<keyword evidence="3" id="KW-0677">Repeat</keyword>
<dbReference type="PANTHER" id="PTHR47535">
    <property type="entry name" value="MUSCLE-SPECIFIC PROTEIN 300 KDA, ISOFORM G"/>
    <property type="match status" value="1"/>
</dbReference>
<evidence type="ECO:0000313" key="8">
    <source>
        <dbReference type="Proteomes" id="UP001487740"/>
    </source>
</evidence>
<feature type="coiled-coil region" evidence="6">
    <location>
        <begin position="5884"/>
        <end position="5911"/>
    </location>
</feature>
<feature type="coiled-coil region" evidence="6">
    <location>
        <begin position="3375"/>
        <end position="3402"/>
    </location>
</feature>
<feature type="coiled-coil region" evidence="6">
    <location>
        <begin position="2257"/>
        <end position="2284"/>
    </location>
</feature>
<evidence type="ECO:0000313" key="7">
    <source>
        <dbReference type="EMBL" id="KAK8382255.1"/>
    </source>
</evidence>
<keyword evidence="4" id="KW-1133">Transmembrane helix</keyword>
<feature type="coiled-coil region" evidence="6">
    <location>
        <begin position="5950"/>
        <end position="5984"/>
    </location>
</feature>
<feature type="coiled-coil region" evidence="6">
    <location>
        <begin position="2055"/>
        <end position="2082"/>
    </location>
</feature>
<feature type="coiled-coil region" evidence="6">
    <location>
        <begin position="983"/>
        <end position="1060"/>
    </location>
</feature>
<feature type="coiled-coil region" evidence="6">
    <location>
        <begin position="1303"/>
        <end position="1384"/>
    </location>
</feature>
<dbReference type="InterPro" id="IPR018159">
    <property type="entry name" value="Spectrin/alpha-actinin"/>
</dbReference>
<proteinExistence type="predicted"/>
<comment type="subcellular location">
    <subcellularLocation>
        <location evidence="1">Membrane</location>
    </subcellularLocation>
</comment>
<dbReference type="EMBL" id="JARAKH010000039">
    <property type="protein sequence ID" value="KAK8382255.1"/>
    <property type="molecule type" value="Genomic_DNA"/>
</dbReference>
<feature type="coiled-coil region" evidence="6">
    <location>
        <begin position="5640"/>
        <end position="5667"/>
    </location>
</feature>
<evidence type="ECO:0000256" key="6">
    <source>
        <dbReference type="SAM" id="Coils"/>
    </source>
</evidence>
<feature type="coiled-coil region" evidence="6">
    <location>
        <begin position="1426"/>
        <end position="1479"/>
    </location>
</feature>
<feature type="coiled-coil region" evidence="6">
    <location>
        <begin position="3573"/>
        <end position="3647"/>
    </location>
</feature>
<dbReference type="GO" id="GO:0007097">
    <property type="term" value="P:nuclear migration"/>
    <property type="evidence" value="ECO:0007669"/>
    <property type="project" value="TreeGrafter"/>
</dbReference>
<reference evidence="7 8" key="1">
    <citation type="submission" date="2023-03" db="EMBL/GenBank/DDBJ databases">
        <title>High-quality genome of Scylla paramamosain provides insights in environmental adaptation.</title>
        <authorList>
            <person name="Zhang L."/>
        </authorList>
    </citation>
    <scope>NUCLEOTIDE SEQUENCE [LARGE SCALE GENOMIC DNA]</scope>
    <source>
        <strain evidence="7">LZ_2023a</strain>
        <tissue evidence="7">Muscle</tissue>
    </source>
</reference>
<name>A0AAW0T3V7_SCYPA</name>
<evidence type="ECO:0000256" key="4">
    <source>
        <dbReference type="ARBA" id="ARBA00022989"/>
    </source>
</evidence>
<feature type="coiled-coil region" evidence="6">
    <location>
        <begin position="4975"/>
        <end position="5012"/>
    </location>
</feature>
<evidence type="ECO:0000256" key="5">
    <source>
        <dbReference type="ARBA" id="ARBA00023136"/>
    </source>
</evidence>
<dbReference type="SUPFAM" id="SSF46966">
    <property type="entry name" value="Spectrin repeat"/>
    <property type="match status" value="40"/>
</dbReference>
<dbReference type="Pfam" id="PF00435">
    <property type="entry name" value="Spectrin"/>
    <property type="match status" value="5"/>
</dbReference>
<dbReference type="GO" id="GO:0005640">
    <property type="term" value="C:nuclear outer membrane"/>
    <property type="evidence" value="ECO:0007669"/>
    <property type="project" value="TreeGrafter"/>
</dbReference>
<gene>
    <name evidence="7" type="ORF">O3P69_015289</name>
</gene>
<feature type="coiled-coil region" evidence="6">
    <location>
        <begin position="621"/>
        <end position="648"/>
    </location>
</feature>
<dbReference type="GO" id="GO:0034993">
    <property type="term" value="C:meiotic nuclear membrane microtubule tethering complex"/>
    <property type="evidence" value="ECO:0007669"/>
    <property type="project" value="TreeGrafter"/>
</dbReference>
<dbReference type="SMART" id="SM00150">
    <property type="entry name" value="SPEC"/>
    <property type="match status" value="35"/>
</dbReference>
<keyword evidence="5" id="KW-0472">Membrane</keyword>
<feature type="coiled-coil region" evidence="6">
    <location>
        <begin position="6273"/>
        <end position="6300"/>
    </location>
</feature>
<dbReference type="GO" id="GO:0051015">
    <property type="term" value="F:actin filament binding"/>
    <property type="evidence" value="ECO:0007669"/>
    <property type="project" value="TreeGrafter"/>
</dbReference>
<dbReference type="InterPro" id="IPR002017">
    <property type="entry name" value="Spectrin_repeat"/>
</dbReference>
<dbReference type="GO" id="GO:0005737">
    <property type="term" value="C:cytoplasm"/>
    <property type="evidence" value="ECO:0007669"/>
    <property type="project" value="TreeGrafter"/>
</dbReference>
<evidence type="ECO:0000256" key="1">
    <source>
        <dbReference type="ARBA" id="ARBA00004370"/>
    </source>
</evidence>
<dbReference type="Gene3D" id="1.20.58.60">
    <property type="match status" value="28"/>
</dbReference>
<protein>
    <recommendedName>
        <fullName evidence="9">Nesprin-1</fullName>
    </recommendedName>
</protein>
<dbReference type="PANTHER" id="PTHR47535:SF1">
    <property type="entry name" value="NESPRIN-1"/>
    <property type="match status" value="1"/>
</dbReference>
<feature type="coiled-coil region" evidence="6">
    <location>
        <begin position="5345"/>
        <end position="5372"/>
    </location>
</feature>
<feature type="coiled-coil region" evidence="6">
    <location>
        <begin position="5428"/>
        <end position="5462"/>
    </location>
</feature>
<comment type="caution">
    <text evidence="7">The sequence shown here is derived from an EMBL/GenBank/DDBJ whole genome shotgun (WGS) entry which is preliminary data.</text>
</comment>